<dbReference type="SMART" id="SM00857">
    <property type="entry name" value="Resolvase"/>
    <property type="match status" value="1"/>
</dbReference>
<evidence type="ECO:0000259" key="8">
    <source>
        <dbReference type="PROSITE" id="PS51737"/>
    </source>
</evidence>
<dbReference type="PROSITE" id="PS00397">
    <property type="entry name" value="RECOMBINASES_1"/>
    <property type="match status" value="1"/>
</dbReference>
<feature type="coiled-coil region" evidence="6">
    <location>
        <begin position="383"/>
        <end position="413"/>
    </location>
</feature>
<dbReference type="Proteomes" id="UP000198607">
    <property type="component" value="Unassembled WGS sequence"/>
</dbReference>
<evidence type="ECO:0000313" key="9">
    <source>
        <dbReference type="EMBL" id="SDG73233.1"/>
    </source>
</evidence>
<feature type="active site" description="O-(5'-phospho-DNA)-serine intermediate" evidence="4 5">
    <location>
        <position position="10"/>
    </location>
</feature>
<organism evidence="9 10">
    <name type="scientific">Propionivibrio dicarboxylicus</name>
    <dbReference type="NCBI Taxonomy" id="83767"/>
    <lineage>
        <taxon>Bacteria</taxon>
        <taxon>Pseudomonadati</taxon>
        <taxon>Pseudomonadota</taxon>
        <taxon>Betaproteobacteria</taxon>
        <taxon>Rhodocyclales</taxon>
        <taxon>Rhodocyclaceae</taxon>
        <taxon>Propionivibrio</taxon>
    </lineage>
</organism>
<dbReference type="InterPro" id="IPR036162">
    <property type="entry name" value="Resolvase-like_N_sf"/>
</dbReference>
<dbReference type="CDD" id="cd00338">
    <property type="entry name" value="Ser_Recombinase"/>
    <property type="match status" value="1"/>
</dbReference>
<dbReference type="STRING" id="83767.SAMN05660652_00574"/>
<keyword evidence="10" id="KW-1185">Reference proteome</keyword>
<evidence type="ECO:0000256" key="6">
    <source>
        <dbReference type="SAM" id="Coils"/>
    </source>
</evidence>
<dbReference type="PROSITE" id="PS51737">
    <property type="entry name" value="RECOMBINASE_DNA_BIND"/>
    <property type="match status" value="1"/>
</dbReference>
<dbReference type="PANTHER" id="PTHR30461">
    <property type="entry name" value="DNA-INVERTASE FROM LAMBDOID PROPHAGE"/>
    <property type="match status" value="1"/>
</dbReference>
<proteinExistence type="predicted"/>
<keyword evidence="1" id="KW-0229">DNA integration</keyword>
<dbReference type="Gene3D" id="3.40.50.1390">
    <property type="entry name" value="Resolvase, N-terminal catalytic domain"/>
    <property type="match status" value="1"/>
</dbReference>
<dbReference type="InterPro" id="IPR050639">
    <property type="entry name" value="SSR_resolvase"/>
</dbReference>
<dbReference type="InterPro" id="IPR006119">
    <property type="entry name" value="Resolv_N"/>
</dbReference>
<reference evidence="9 10" key="1">
    <citation type="submission" date="2016-10" db="EMBL/GenBank/DDBJ databases">
        <authorList>
            <person name="de Groot N.N."/>
        </authorList>
    </citation>
    <scope>NUCLEOTIDE SEQUENCE [LARGE SCALE GENOMIC DNA]</scope>
    <source>
        <strain evidence="9 10">DSM 5885</strain>
    </source>
</reference>
<evidence type="ECO:0000256" key="3">
    <source>
        <dbReference type="ARBA" id="ARBA00023172"/>
    </source>
</evidence>
<protein>
    <submittedName>
        <fullName evidence="9">Site-specific DNA recombinase</fullName>
    </submittedName>
</protein>
<gene>
    <name evidence="9" type="ORF">SAMN05660652_00574</name>
</gene>
<feature type="domain" description="Resolvase/invertase-type recombinase catalytic" evidence="7">
    <location>
        <begin position="2"/>
        <end position="150"/>
    </location>
</feature>
<keyword evidence="2" id="KW-0238">DNA-binding</keyword>
<dbReference type="GO" id="GO:0000150">
    <property type="term" value="F:DNA strand exchange activity"/>
    <property type="evidence" value="ECO:0007669"/>
    <property type="project" value="InterPro"/>
</dbReference>
<evidence type="ECO:0000256" key="4">
    <source>
        <dbReference type="PIRSR" id="PIRSR606118-50"/>
    </source>
</evidence>
<dbReference type="InterPro" id="IPR025827">
    <property type="entry name" value="Zn_ribbon_recom_dom"/>
</dbReference>
<accession>A0A1G7WMU6</accession>
<dbReference type="GO" id="GO:0003677">
    <property type="term" value="F:DNA binding"/>
    <property type="evidence" value="ECO:0007669"/>
    <property type="project" value="UniProtKB-KW"/>
</dbReference>
<dbReference type="PROSITE" id="PS51736">
    <property type="entry name" value="RECOMBINASES_3"/>
    <property type="match status" value="1"/>
</dbReference>
<dbReference type="EMBL" id="FNCY01000001">
    <property type="protein sequence ID" value="SDG73233.1"/>
    <property type="molecule type" value="Genomic_DNA"/>
</dbReference>
<evidence type="ECO:0000313" key="10">
    <source>
        <dbReference type="Proteomes" id="UP000198607"/>
    </source>
</evidence>
<keyword evidence="6" id="KW-0175">Coiled coil</keyword>
<evidence type="ECO:0000259" key="7">
    <source>
        <dbReference type="PROSITE" id="PS51736"/>
    </source>
</evidence>
<dbReference type="InterPro" id="IPR011109">
    <property type="entry name" value="DNA_bind_recombinase_dom"/>
</dbReference>
<dbReference type="Pfam" id="PF13408">
    <property type="entry name" value="Zn_ribbon_recom"/>
    <property type="match status" value="1"/>
</dbReference>
<dbReference type="Pfam" id="PF00239">
    <property type="entry name" value="Resolvase"/>
    <property type="match status" value="1"/>
</dbReference>
<dbReference type="InterPro" id="IPR006118">
    <property type="entry name" value="Recombinase_CS"/>
</dbReference>
<evidence type="ECO:0000256" key="5">
    <source>
        <dbReference type="PROSITE-ProRule" id="PRU10137"/>
    </source>
</evidence>
<dbReference type="Pfam" id="PF07508">
    <property type="entry name" value="Recombinase"/>
    <property type="match status" value="1"/>
</dbReference>
<dbReference type="Gene3D" id="3.90.1750.20">
    <property type="entry name" value="Putative Large Serine Recombinase, Chain B, Domain 2"/>
    <property type="match status" value="1"/>
</dbReference>
<dbReference type="PANTHER" id="PTHR30461:SF23">
    <property type="entry name" value="DNA RECOMBINASE-RELATED"/>
    <property type="match status" value="1"/>
</dbReference>
<evidence type="ECO:0000256" key="1">
    <source>
        <dbReference type="ARBA" id="ARBA00022908"/>
    </source>
</evidence>
<dbReference type="RefSeq" id="WP_176785724.1">
    <property type="nucleotide sequence ID" value="NZ_FNCY01000001.1"/>
</dbReference>
<keyword evidence="3" id="KW-0233">DNA recombination</keyword>
<dbReference type="SUPFAM" id="SSF53041">
    <property type="entry name" value="Resolvase-like"/>
    <property type="match status" value="1"/>
</dbReference>
<dbReference type="AlphaFoldDB" id="A0A1G7WMU6"/>
<feature type="domain" description="Recombinase" evidence="8">
    <location>
        <begin position="158"/>
        <end position="289"/>
    </location>
</feature>
<sequence length="537" mass="60862">MHVALYARVSTTRQADNDLSIPDQIRQLKDWCKANACTPIREYVESGASAMDDKRPVFQQMIADAQAKPAAFEAILIHSFSRFFRDGIEFGSYERKLKRHGVKIISITQPTSDDAGGDMMRRIINLFDEHQSRENSKHTHRAMCENVRQGFYSGSKAPFGFKAVATEISGSRGRKRKRLELDQAEAIIVRTIYDLYLNGFRGKTLGIKEIGKHLTQRGQLMRGNPWSIQKIHKILSDRAYLGEHVFNKRCSKTGEKRPADEWVTYRSEPIVTPEQFHDAQALRKARSPRNTPPRLVNSPTLLTGLLRCACGHRLTAVTGKSGRYHYYKCANRQSKGNHACDSRNIPMEKLDALILDQFAEKICAPERLNQLMTELRKRIRSSKSTEQEKVNALTKLLKEVEKKQRNLLDAVENGLAVDEVVQRRSQELKSERQSLMIELTGVRRIHAAPQDRILPSQVEAFSKAIRAKLQNKDFAKRYLHALVDEIVVTGDTATMKGSYVALAQAISEKKKGTSEEVPSSMFAWRARSDSNARPLGS</sequence>
<name>A0A1G7WMU6_9RHOO</name>
<dbReference type="InterPro" id="IPR038109">
    <property type="entry name" value="DNA_bind_recomb_sf"/>
</dbReference>
<evidence type="ECO:0000256" key="2">
    <source>
        <dbReference type="ARBA" id="ARBA00023125"/>
    </source>
</evidence>
<dbReference type="GO" id="GO:0015074">
    <property type="term" value="P:DNA integration"/>
    <property type="evidence" value="ECO:0007669"/>
    <property type="project" value="UniProtKB-KW"/>
</dbReference>